<feature type="compositionally biased region" description="Polar residues" evidence="5">
    <location>
        <begin position="165"/>
        <end position="187"/>
    </location>
</feature>
<dbReference type="GO" id="GO:0042795">
    <property type="term" value="P:snRNA transcription by RNA polymerase II"/>
    <property type="evidence" value="ECO:0007669"/>
    <property type="project" value="TreeGrafter"/>
</dbReference>
<proteinExistence type="predicted"/>
<keyword evidence="3" id="KW-0804">Transcription</keyword>
<dbReference type="PROSITE" id="PS50090">
    <property type="entry name" value="MYB_LIKE"/>
    <property type="match status" value="3"/>
</dbReference>
<dbReference type="PANTHER" id="PTHR46621:SF1">
    <property type="entry name" value="SNRNA-ACTIVATING PROTEIN COMPLEX SUBUNIT 4"/>
    <property type="match status" value="1"/>
</dbReference>
<evidence type="ECO:0000259" key="7">
    <source>
        <dbReference type="PROSITE" id="PS51294"/>
    </source>
</evidence>
<dbReference type="Pfam" id="PF00249">
    <property type="entry name" value="Myb_DNA-binding"/>
    <property type="match status" value="3"/>
</dbReference>
<keyword evidence="1" id="KW-0805">Transcription regulation</keyword>
<dbReference type="EMBL" id="JAGPNK010000009">
    <property type="protein sequence ID" value="KAH7313946.1"/>
    <property type="molecule type" value="Genomic_DNA"/>
</dbReference>
<name>A0A8K0SMQ1_9HYPO</name>
<feature type="domain" description="Myb-like" evidence="6">
    <location>
        <begin position="107"/>
        <end position="158"/>
    </location>
</feature>
<dbReference type="GO" id="GO:0000978">
    <property type="term" value="F:RNA polymerase II cis-regulatory region sequence-specific DNA binding"/>
    <property type="evidence" value="ECO:0007669"/>
    <property type="project" value="TreeGrafter"/>
</dbReference>
<protein>
    <submittedName>
        <fullName evidence="8">Uncharacterized protein</fullName>
    </submittedName>
</protein>
<evidence type="ECO:0000256" key="3">
    <source>
        <dbReference type="ARBA" id="ARBA00023163"/>
    </source>
</evidence>
<feature type="region of interest" description="Disordered" evidence="5">
    <location>
        <begin position="160"/>
        <end position="222"/>
    </location>
</feature>
<dbReference type="InterPro" id="IPR017930">
    <property type="entry name" value="Myb_dom"/>
</dbReference>
<evidence type="ECO:0000313" key="8">
    <source>
        <dbReference type="EMBL" id="KAH7313946.1"/>
    </source>
</evidence>
<dbReference type="SUPFAM" id="SSF46689">
    <property type="entry name" value="Homeodomain-like"/>
    <property type="match status" value="2"/>
</dbReference>
<organism evidence="8 9">
    <name type="scientific">Stachybotrys elegans</name>
    <dbReference type="NCBI Taxonomy" id="80388"/>
    <lineage>
        <taxon>Eukaryota</taxon>
        <taxon>Fungi</taxon>
        <taxon>Dikarya</taxon>
        <taxon>Ascomycota</taxon>
        <taxon>Pezizomycotina</taxon>
        <taxon>Sordariomycetes</taxon>
        <taxon>Hypocreomycetidae</taxon>
        <taxon>Hypocreales</taxon>
        <taxon>Stachybotryaceae</taxon>
        <taxon>Stachybotrys</taxon>
    </lineage>
</organism>
<feature type="domain" description="HTH myb-type" evidence="7">
    <location>
        <begin position="1"/>
        <end position="59"/>
    </location>
</feature>
<dbReference type="GO" id="GO:0001006">
    <property type="term" value="F:RNA polymerase III type 3 promoter sequence-specific DNA binding"/>
    <property type="evidence" value="ECO:0007669"/>
    <property type="project" value="TreeGrafter"/>
</dbReference>
<dbReference type="InterPro" id="IPR009057">
    <property type="entry name" value="Homeodomain-like_sf"/>
</dbReference>
<feature type="domain" description="Myb-like" evidence="6">
    <location>
        <begin position="1"/>
        <end position="55"/>
    </location>
</feature>
<dbReference type="SMART" id="SM00717">
    <property type="entry name" value="SANT"/>
    <property type="match status" value="3"/>
</dbReference>
<reference evidence="8" key="1">
    <citation type="journal article" date="2021" name="Nat. Commun.">
        <title>Genetic determinants of endophytism in the Arabidopsis root mycobiome.</title>
        <authorList>
            <person name="Mesny F."/>
            <person name="Miyauchi S."/>
            <person name="Thiergart T."/>
            <person name="Pickel B."/>
            <person name="Atanasova L."/>
            <person name="Karlsson M."/>
            <person name="Huettel B."/>
            <person name="Barry K.W."/>
            <person name="Haridas S."/>
            <person name="Chen C."/>
            <person name="Bauer D."/>
            <person name="Andreopoulos W."/>
            <person name="Pangilinan J."/>
            <person name="LaButti K."/>
            <person name="Riley R."/>
            <person name="Lipzen A."/>
            <person name="Clum A."/>
            <person name="Drula E."/>
            <person name="Henrissat B."/>
            <person name="Kohler A."/>
            <person name="Grigoriev I.V."/>
            <person name="Martin F.M."/>
            <person name="Hacquard S."/>
        </authorList>
    </citation>
    <scope>NUCLEOTIDE SEQUENCE</scope>
    <source>
        <strain evidence="8">MPI-CAGE-CH-0235</strain>
    </source>
</reference>
<dbReference type="AlphaFoldDB" id="A0A8K0SMQ1"/>
<sequence>MARMRRNWTAEEDARLSAAVKDALAQSRPLLWRELAMLVPGRSNKDCRRRWWNTLAEHTMKGPWSREEDERLMKAVQKYGPSWAQVASDVRSRNADQCSSHWSQVLDPNINYCDWTPEEDESLLHAVLTHGTNWKTIAGHHVPKRNTLALKNRYSTLRSRHKNAKTITTTNSEQANNPDTNMSTDKYSSLPWKQTYEELPDWDDGDDDSISDDGNDDRGNAEDMCMANERRDQFETGNSLAPLSDVTHDTLQGADGMQIPWDSPGDGSAEEMYPAAGNDIHITSFLGQIPTSIDIGLQRRGKDIILTKDSLETIFNGSSAGVDPALFSPFDSMAQPLGGCSDVGEVMSSDTTSTPLSLDTSSNLDKSMNPPVIPLSLGERSGTCRVSLSMTCTRSQLDQVMVNLATLGNDMTIKIDSQ</sequence>
<dbReference type="GO" id="GO:0019185">
    <property type="term" value="C:snRNA-activating protein complex"/>
    <property type="evidence" value="ECO:0007669"/>
    <property type="project" value="TreeGrafter"/>
</dbReference>
<feature type="compositionally biased region" description="Acidic residues" evidence="5">
    <location>
        <begin position="198"/>
        <end position="215"/>
    </location>
</feature>
<keyword evidence="9" id="KW-1185">Reference proteome</keyword>
<gene>
    <name evidence="8" type="ORF">B0I35DRAFT_436150</name>
</gene>
<dbReference type="Gene3D" id="1.10.10.60">
    <property type="entry name" value="Homeodomain-like"/>
    <property type="match status" value="3"/>
</dbReference>
<evidence type="ECO:0000256" key="1">
    <source>
        <dbReference type="ARBA" id="ARBA00023015"/>
    </source>
</evidence>
<accession>A0A8K0SMQ1</accession>
<keyword evidence="2" id="KW-0238">DNA-binding</keyword>
<feature type="domain" description="HTH myb-type" evidence="7">
    <location>
        <begin position="113"/>
        <end position="162"/>
    </location>
</feature>
<evidence type="ECO:0000256" key="2">
    <source>
        <dbReference type="ARBA" id="ARBA00023125"/>
    </source>
</evidence>
<dbReference type="PANTHER" id="PTHR46621">
    <property type="entry name" value="SNRNA-ACTIVATING PROTEIN COMPLEX SUBUNIT 4"/>
    <property type="match status" value="1"/>
</dbReference>
<evidence type="ECO:0000259" key="6">
    <source>
        <dbReference type="PROSITE" id="PS50090"/>
    </source>
</evidence>
<keyword evidence="4" id="KW-0539">Nucleus</keyword>
<dbReference type="GO" id="GO:0042796">
    <property type="term" value="P:snRNA transcription by RNA polymerase III"/>
    <property type="evidence" value="ECO:0007669"/>
    <property type="project" value="TreeGrafter"/>
</dbReference>
<dbReference type="InterPro" id="IPR001005">
    <property type="entry name" value="SANT/Myb"/>
</dbReference>
<evidence type="ECO:0000256" key="4">
    <source>
        <dbReference type="ARBA" id="ARBA00023242"/>
    </source>
</evidence>
<dbReference type="OrthoDB" id="2143914at2759"/>
<feature type="domain" description="HTH myb-type" evidence="7">
    <location>
        <begin position="61"/>
        <end position="110"/>
    </location>
</feature>
<dbReference type="CDD" id="cd00167">
    <property type="entry name" value="SANT"/>
    <property type="match status" value="3"/>
</dbReference>
<evidence type="ECO:0000313" key="9">
    <source>
        <dbReference type="Proteomes" id="UP000813444"/>
    </source>
</evidence>
<evidence type="ECO:0000256" key="5">
    <source>
        <dbReference type="SAM" id="MobiDB-lite"/>
    </source>
</evidence>
<dbReference type="Proteomes" id="UP000813444">
    <property type="component" value="Unassembled WGS sequence"/>
</dbReference>
<comment type="caution">
    <text evidence="8">The sequence shown here is derived from an EMBL/GenBank/DDBJ whole genome shotgun (WGS) entry which is preliminary data.</text>
</comment>
<dbReference type="PROSITE" id="PS51294">
    <property type="entry name" value="HTH_MYB"/>
    <property type="match status" value="3"/>
</dbReference>
<dbReference type="InterPro" id="IPR051575">
    <property type="entry name" value="Myb-like_DNA-bd"/>
</dbReference>
<feature type="domain" description="Myb-like" evidence="6">
    <location>
        <begin position="56"/>
        <end position="106"/>
    </location>
</feature>